<keyword evidence="20" id="KW-0670">Pyruvate</keyword>
<dbReference type="Gene3D" id="3.50.30.10">
    <property type="entry name" value="Phosphohistidine domain"/>
    <property type="match status" value="1"/>
</dbReference>
<dbReference type="SUPFAM" id="SSF51621">
    <property type="entry name" value="Phosphoenolpyruvate/pyruvate domain"/>
    <property type="match status" value="1"/>
</dbReference>
<dbReference type="GO" id="GO:0005524">
    <property type="term" value="F:ATP binding"/>
    <property type="evidence" value="ECO:0007669"/>
    <property type="project" value="UniProtKB-UniRule"/>
</dbReference>
<feature type="domain" description="PEP-utilising enzyme C-terminal" evidence="19">
    <location>
        <begin position="539"/>
        <end position="891"/>
    </location>
</feature>
<dbReference type="InterPro" id="IPR040442">
    <property type="entry name" value="Pyrv_kinase-like_dom_sf"/>
</dbReference>
<protein>
    <recommendedName>
        <fullName evidence="5 12">Pyruvate, phosphate dikinase</fullName>
        <ecNumber evidence="4 12">2.7.9.1</ecNumber>
    </recommendedName>
</protein>
<dbReference type="Gene3D" id="1.20.80.30">
    <property type="match status" value="1"/>
</dbReference>
<dbReference type="InterPro" id="IPR010121">
    <property type="entry name" value="Pyruvate_phosphate_dikinase"/>
</dbReference>
<feature type="domain" description="Pyruvate phosphate dikinase AMP/ATP-binding" evidence="18">
    <location>
        <begin position="39"/>
        <end position="76"/>
    </location>
</feature>
<dbReference type="InterPro" id="IPR002192">
    <property type="entry name" value="PPDK_AMP/ATP-bd"/>
</dbReference>
<feature type="binding site" evidence="14">
    <location>
        <position position="582"/>
    </location>
    <ligand>
        <name>substrate</name>
    </ligand>
</feature>
<dbReference type="InterPro" id="IPR013815">
    <property type="entry name" value="ATP_grasp_subdomain_1"/>
</dbReference>
<keyword evidence="6 20" id="KW-0808">Transferase</keyword>
<dbReference type="NCBIfam" id="NF004531">
    <property type="entry name" value="PRK05878.1"/>
    <property type="match status" value="1"/>
</dbReference>
<comment type="function">
    <text evidence="2">Catalyzes the reversible phosphorylation of pyruvate and phosphate.</text>
</comment>
<dbReference type="Pfam" id="PF00391">
    <property type="entry name" value="PEP-utilizers"/>
    <property type="match status" value="1"/>
</dbReference>
<dbReference type="Pfam" id="PF02896">
    <property type="entry name" value="PEP-utilizers_C"/>
    <property type="match status" value="1"/>
</dbReference>
<feature type="domain" description="Pyruvate phosphate dikinase AMP/ATP-binding" evidence="18">
    <location>
        <begin position="84"/>
        <end position="311"/>
    </location>
</feature>
<evidence type="ECO:0000256" key="13">
    <source>
        <dbReference type="PIRSR" id="PIRSR000853-1"/>
    </source>
</evidence>
<evidence type="ECO:0000256" key="4">
    <source>
        <dbReference type="ARBA" id="ARBA00011994"/>
    </source>
</evidence>
<dbReference type="SUPFAM" id="SSF56059">
    <property type="entry name" value="Glutathione synthetase ATP-binding domain-like"/>
    <property type="match status" value="1"/>
</dbReference>
<comment type="catalytic activity">
    <reaction evidence="12">
        <text>pyruvate + phosphate + ATP = phosphoenolpyruvate + AMP + diphosphate + H(+)</text>
        <dbReference type="Rhea" id="RHEA:10756"/>
        <dbReference type="ChEBI" id="CHEBI:15361"/>
        <dbReference type="ChEBI" id="CHEBI:15378"/>
        <dbReference type="ChEBI" id="CHEBI:30616"/>
        <dbReference type="ChEBI" id="CHEBI:33019"/>
        <dbReference type="ChEBI" id="CHEBI:43474"/>
        <dbReference type="ChEBI" id="CHEBI:58702"/>
        <dbReference type="ChEBI" id="CHEBI:456215"/>
        <dbReference type="EC" id="2.7.9.1"/>
    </reaction>
</comment>
<dbReference type="PROSITE" id="PS00370">
    <property type="entry name" value="PEP_ENZYMES_PHOS_SITE"/>
    <property type="match status" value="1"/>
</dbReference>
<dbReference type="Gene3D" id="1.10.189.10">
    <property type="entry name" value="Pyruvate Phosphate Dikinase, domain 2"/>
    <property type="match status" value="1"/>
</dbReference>
<keyword evidence="8" id="KW-0547">Nucleotide-binding</keyword>
<evidence type="ECO:0000256" key="3">
    <source>
        <dbReference type="ARBA" id="ARBA00007837"/>
    </source>
</evidence>
<feature type="binding site" evidence="14">
    <location>
        <position position="788"/>
    </location>
    <ligand>
        <name>substrate</name>
    </ligand>
</feature>
<feature type="compositionally biased region" description="Basic residues" evidence="16">
    <location>
        <begin position="1"/>
        <end position="18"/>
    </location>
</feature>
<evidence type="ECO:0000256" key="8">
    <source>
        <dbReference type="ARBA" id="ARBA00022741"/>
    </source>
</evidence>
<feature type="binding site" evidence="14">
    <location>
        <position position="638"/>
    </location>
    <ligand>
        <name>substrate</name>
    </ligand>
</feature>
<keyword evidence="9 20" id="KW-0418">Kinase</keyword>
<evidence type="ECO:0000256" key="12">
    <source>
        <dbReference type="PIRNR" id="PIRNR000853"/>
    </source>
</evidence>
<evidence type="ECO:0000256" key="15">
    <source>
        <dbReference type="PIRSR" id="PIRSR000853-3"/>
    </source>
</evidence>
<dbReference type="PROSITE" id="PS00742">
    <property type="entry name" value="PEP_ENZYMES_2"/>
    <property type="match status" value="1"/>
</dbReference>
<feature type="binding site" evidence="15">
    <location>
        <position position="767"/>
    </location>
    <ligand>
        <name>Mg(2+)</name>
        <dbReference type="ChEBI" id="CHEBI:18420"/>
    </ligand>
</feature>
<evidence type="ECO:0000256" key="7">
    <source>
        <dbReference type="ARBA" id="ARBA00022723"/>
    </source>
</evidence>
<dbReference type="EMBL" id="CP036263">
    <property type="protein sequence ID" value="QDS97827.1"/>
    <property type="molecule type" value="Genomic_DNA"/>
</dbReference>
<dbReference type="InterPro" id="IPR000121">
    <property type="entry name" value="PEP_util_C"/>
</dbReference>
<evidence type="ECO:0000256" key="6">
    <source>
        <dbReference type="ARBA" id="ARBA00022679"/>
    </source>
</evidence>
<keyword evidence="10" id="KW-0067">ATP-binding</keyword>
<dbReference type="InterPro" id="IPR023151">
    <property type="entry name" value="PEP_util_CS"/>
</dbReference>
<organism evidence="20 21">
    <name type="scientific">Adhaeretor mobilis</name>
    <dbReference type="NCBI Taxonomy" id="1930276"/>
    <lineage>
        <taxon>Bacteria</taxon>
        <taxon>Pseudomonadati</taxon>
        <taxon>Planctomycetota</taxon>
        <taxon>Planctomycetia</taxon>
        <taxon>Pirellulales</taxon>
        <taxon>Lacipirellulaceae</taxon>
        <taxon>Adhaeretor</taxon>
    </lineage>
</organism>
<dbReference type="KEGG" id="amob:HG15A2_10940"/>
<comment type="similarity">
    <text evidence="3 12">Belongs to the PEP-utilizing enzyme family.</text>
</comment>
<name>A0A517MSQ0_9BACT</name>
<dbReference type="PANTHER" id="PTHR22931">
    <property type="entry name" value="PHOSPHOENOLPYRUVATE DIKINASE-RELATED"/>
    <property type="match status" value="1"/>
</dbReference>
<dbReference type="AlphaFoldDB" id="A0A517MSQ0"/>
<gene>
    <name evidence="20" type="primary">ppdK</name>
    <name evidence="20" type="ORF">HG15A2_10940</name>
</gene>
<dbReference type="GO" id="GO:0016301">
    <property type="term" value="F:kinase activity"/>
    <property type="evidence" value="ECO:0007669"/>
    <property type="project" value="UniProtKB-UniRule"/>
</dbReference>
<dbReference type="NCBIfam" id="TIGR01828">
    <property type="entry name" value="pyru_phos_dikin"/>
    <property type="match status" value="1"/>
</dbReference>
<dbReference type="Pfam" id="PF01326">
    <property type="entry name" value="PPDK_N"/>
    <property type="match status" value="3"/>
</dbReference>
<dbReference type="OrthoDB" id="9765468at2"/>
<keyword evidence="7 15" id="KW-0479">Metal-binding</keyword>
<dbReference type="InterPro" id="IPR015813">
    <property type="entry name" value="Pyrv/PenolPyrv_kinase-like_dom"/>
</dbReference>
<feature type="binding site" evidence="14">
    <location>
        <position position="767"/>
    </location>
    <ligand>
        <name>substrate</name>
    </ligand>
</feature>
<comment type="cofactor">
    <cofactor evidence="1 12 15">
        <name>Mg(2+)</name>
        <dbReference type="ChEBI" id="CHEBI:18420"/>
    </cofactor>
</comment>
<evidence type="ECO:0000256" key="9">
    <source>
        <dbReference type="ARBA" id="ARBA00022777"/>
    </source>
</evidence>
<keyword evidence="21" id="KW-1185">Reference proteome</keyword>
<dbReference type="Gene3D" id="3.20.20.60">
    <property type="entry name" value="Phosphoenolpyruvate-binding domains"/>
    <property type="match status" value="1"/>
</dbReference>
<evidence type="ECO:0000256" key="1">
    <source>
        <dbReference type="ARBA" id="ARBA00001946"/>
    </source>
</evidence>
<evidence type="ECO:0000256" key="11">
    <source>
        <dbReference type="ARBA" id="ARBA00022842"/>
    </source>
</evidence>
<proteinExistence type="inferred from homology"/>
<sequence length="895" mass="97824">MAKKAAPKKKTGKPKKSGTPKMAYYFGSTKTEGDSTKKQLLGGKGANLAEMTSIGLPVPPGFTLTTEVCDLYYKNKKKLPAGLMDAVRKNIKMLEKELGKKFGDKSEPLLVSVRSGAAVSMPGMMNTILNLGLNDVSVVGLANATGNQRFAYDAYRRLINMYGDVVCDVDHHHFEVAFDKIKKQYGAKLDTDVPVEGMVKLCDEYKRVFKKHFGKPFPQDPVDQLELAIEAVFKSWMQSRAVRYRQVENITGLLGTAVNVQSMVFGNMGDDSGTGVAFTRDPSTGKNEFYGEFLINAQGEDVVAGIRTPQPVKEMTKWNKKVYEQLIKYKGKLEKHYKDVQDIEFTIEKGKLYMLQTRNGKRTGAAAVKIACDMVKEKLITEKMGVMRIPAGDLTQLLLPSFSPAAKKKANILTTGLPASPGAAVGKLAFTAEEAVKRTNDGEKVLLVRKETNPEDIDGMHSAAGILTSTGGMTSHAAVVARGWGRCCVAGAGDIQIDEKKRTIKVAGKKFTHKDTLSIDGSTGEVMPGEVETQTPKLSGDFATVMGWADKYRKMLVRTNADTPADAKKAREFGAQGIGLCRTEHMFFEGDRIMAMREMILAEDEGDRKKALKKLLPVQRKDFVGIFTAMKGLPVTIRLLDPPLHEFLPHDAKSQQDLAKRMGVKAGEISSRVSALHESNPMLGHRGCRLAVTYPEILEMQVQAITEAVIACKAKNIDAQAEIMIPLVGTAAELKLLADRVREVIKQTQEAKKSKGDLKILVGTMIEIPRAALTADQVGEHADFFSFGTNDLTQMTFGYSRDDINTFLPDYLNEEILPRDPFQTLDSTGVGQLVAMGVEKGRSAKKNLKCGICGEHGGDPESIQFCQEVGLNYVSCSPFRVPIARLAAAQAALGA</sequence>
<dbReference type="PANTHER" id="PTHR22931:SF9">
    <property type="entry name" value="PYRUVATE, PHOSPHATE DIKINASE 1, CHLOROPLASTIC"/>
    <property type="match status" value="1"/>
</dbReference>
<evidence type="ECO:0000256" key="14">
    <source>
        <dbReference type="PIRSR" id="PIRSR000853-2"/>
    </source>
</evidence>
<dbReference type="Gene3D" id="3.30.470.20">
    <property type="entry name" value="ATP-grasp fold, B domain"/>
    <property type="match status" value="1"/>
</dbReference>
<feature type="binding site" evidence="14">
    <location>
        <position position="791"/>
    </location>
    <ligand>
        <name>substrate</name>
    </ligand>
</feature>
<evidence type="ECO:0000259" key="17">
    <source>
        <dbReference type="Pfam" id="PF00391"/>
    </source>
</evidence>
<feature type="binding site" evidence="15">
    <location>
        <position position="791"/>
    </location>
    <ligand>
        <name>Mg(2+)</name>
        <dbReference type="ChEBI" id="CHEBI:18420"/>
    </ligand>
</feature>
<evidence type="ECO:0000256" key="5">
    <source>
        <dbReference type="ARBA" id="ARBA00020138"/>
    </source>
</evidence>
<feature type="active site" description="Proton donor" evidence="13">
    <location>
        <position position="853"/>
    </location>
</feature>
<feature type="binding site" evidence="14">
    <location>
        <position position="790"/>
    </location>
    <ligand>
        <name>substrate</name>
    </ligand>
</feature>
<dbReference type="SUPFAM" id="SSF52009">
    <property type="entry name" value="Phosphohistidine domain"/>
    <property type="match status" value="1"/>
</dbReference>
<feature type="domain" description="Pyruvate phosphate dikinase AMP/ATP-binding" evidence="18">
    <location>
        <begin position="319"/>
        <end position="378"/>
    </location>
</feature>
<keyword evidence="11 15" id="KW-0460">Magnesium</keyword>
<evidence type="ECO:0000256" key="16">
    <source>
        <dbReference type="SAM" id="MobiDB-lite"/>
    </source>
</evidence>
<dbReference type="Proteomes" id="UP000319852">
    <property type="component" value="Chromosome"/>
</dbReference>
<evidence type="ECO:0000259" key="18">
    <source>
        <dbReference type="Pfam" id="PF01326"/>
    </source>
</evidence>
<feature type="binding site" evidence="14">
    <location>
        <position position="789"/>
    </location>
    <ligand>
        <name>substrate</name>
    </ligand>
</feature>
<feature type="domain" description="PEP-utilising enzyme mobile" evidence="17">
    <location>
        <begin position="443"/>
        <end position="524"/>
    </location>
</feature>
<evidence type="ECO:0000313" key="20">
    <source>
        <dbReference type="EMBL" id="QDS97827.1"/>
    </source>
</evidence>
<dbReference type="GO" id="GO:0046872">
    <property type="term" value="F:metal ion binding"/>
    <property type="evidence" value="ECO:0007669"/>
    <property type="project" value="UniProtKB-UniRule"/>
</dbReference>
<evidence type="ECO:0000256" key="2">
    <source>
        <dbReference type="ARBA" id="ARBA00003144"/>
    </source>
</evidence>
<dbReference type="EC" id="2.7.9.1" evidence="4 12"/>
<accession>A0A517MSQ0</accession>
<feature type="active site" description="Tele-phosphohistidine intermediate" evidence="13">
    <location>
        <position position="476"/>
    </location>
</feature>
<evidence type="ECO:0000313" key="21">
    <source>
        <dbReference type="Proteomes" id="UP000319852"/>
    </source>
</evidence>
<dbReference type="InterPro" id="IPR036637">
    <property type="entry name" value="Phosphohistidine_dom_sf"/>
</dbReference>
<dbReference type="Gene3D" id="3.30.1490.20">
    <property type="entry name" value="ATP-grasp fold, A domain"/>
    <property type="match status" value="1"/>
</dbReference>
<reference evidence="20 21" key="1">
    <citation type="submission" date="2019-02" db="EMBL/GenBank/DDBJ databases">
        <title>Deep-cultivation of Planctomycetes and their phenomic and genomic characterization uncovers novel biology.</title>
        <authorList>
            <person name="Wiegand S."/>
            <person name="Jogler M."/>
            <person name="Boedeker C."/>
            <person name="Pinto D."/>
            <person name="Vollmers J."/>
            <person name="Rivas-Marin E."/>
            <person name="Kohn T."/>
            <person name="Peeters S.H."/>
            <person name="Heuer A."/>
            <person name="Rast P."/>
            <person name="Oberbeckmann S."/>
            <person name="Bunk B."/>
            <person name="Jeske O."/>
            <person name="Meyerdierks A."/>
            <person name="Storesund J.E."/>
            <person name="Kallscheuer N."/>
            <person name="Luecker S."/>
            <person name="Lage O.M."/>
            <person name="Pohl T."/>
            <person name="Merkel B.J."/>
            <person name="Hornburger P."/>
            <person name="Mueller R.-W."/>
            <person name="Bruemmer F."/>
            <person name="Labrenz M."/>
            <person name="Spormann A.M."/>
            <person name="Op den Camp H."/>
            <person name="Overmann J."/>
            <person name="Amann R."/>
            <person name="Jetten M.S.M."/>
            <person name="Mascher T."/>
            <person name="Medema M.H."/>
            <person name="Devos D.P."/>
            <person name="Kaster A.-K."/>
            <person name="Ovreas L."/>
            <person name="Rohde M."/>
            <person name="Galperin M.Y."/>
            <person name="Jogler C."/>
        </authorList>
    </citation>
    <scope>NUCLEOTIDE SEQUENCE [LARGE SCALE GENOMIC DNA]</scope>
    <source>
        <strain evidence="20 21">HG15A2</strain>
    </source>
</reference>
<dbReference type="GO" id="GO:0050242">
    <property type="term" value="F:pyruvate, phosphate dikinase activity"/>
    <property type="evidence" value="ECO:0007669"/>
    <property type="project" value="UniProtKB-UniRule"/>
</dbReference>
<feature type="region of interest" description="Disordered" evidence="16">
    <location>
        <begin position="1"/>
        <end position="24"/>
    </location>
</feature>
<dbReference type="InterPro" id="IPR008279">
    <property type="entry name" value="PEP-util_enz_mobile_dom"/>
</dbReference>
<dbReference type="PIRSF" id="PIRSF000853">
    <property type="entry name" value="PPDK"/>
    <property type="match status" value="1"/>
</dbReference>
<evidence type="ECO:0000259" key="19">
    <source>
        <dbReference type="Pfam" id="PF02896"/>
    </source>
</evidence>
<evidence type="ECO:0000256" key="10">
    <source>
        <dbReference type="ARBA" id="ARBA00022840"/>
    </source>
</evidence>
<dbReference type="InterPro" id="IPR018274">
    <property type="entry name" value="PEP_util_AS"/>
</dbReference>